<dbReference type="InterPro" id="IPR049227">
    <property type="entry name" value="DUF6824"/>
</dbReference>
<dbReference type="Pfam" id="PF20710">
    <property type="entry name" value="DUF6824"/>
    <property type="match status" value="1"/>
</dbReference>
<comment type="caution">
    <text evidence="4">The sequence shown here is derived from an EMBL/GenBank/DDBJ whole genome shotgun (WGS) entry which is preliminary data.</text>
</comment>
<dbReference type="InterPro" id="IPR001251">
    <property type="entry name" value="CRAL-TRIO_dom"/>
</dbReference>
<keyword evidence="5" id="KW-1185">Reference proteome</keyword>
<dbReference type="Proteomes" id="UP001295423">
    <property type="component" value="Unassembled WGS sequence"/>
</dbReference>
<accession>A0AAD2JJK3</accession>
<protein>
    <recommendedName>
        <fullName evidence="6">CRAL-TRIO domain-containing protein</fullName>
    </recommendedName>
</protein>
<proteinExistence type="predicted"/>
<dbReference type="InterPro" id="IPR036865">
    <property type="entry name" value="CRAL-TRIO_dom_sf"/>
</dbReference>
<feature type="region of interest" description="Disordered" evidence="1">
    <location>
        <begin position="81"/>
        <end position="115"/>
    </location>
</feature>
<name>A0AAD2JJK3_9STRA</name>
<gene>
    <name evidence="4" type="ORF">CYCCA115_LOCUS16269</name>
</gene>
<dbReference type="SUPFAM" id="SSF52087">
    <property type="entry name" value="CRAL/TRIO domain"/>
    <property type="match status" value="1"/>
</dbReference>
<evidence type="ECO:0008006" key="6">
    <source>
        <dbReference type="Google" id="ProtNLM"/>
    </source>
</evidence>
<organism evidence="4 5">
    <name type="scientific">Cylindrotheca closterium</name>
    <dbReference type="NCBI Taxonomy" id="2856"/>
    <lineage>
        <taxon>Eukaryota</taxon>
        <taxon>Sar</taxon>
        <taxon>Stramenopiles</taxon>
        <taxon>Ochrophyta</taxon>
        <taxon>Bacillariophyta</taxon>
        <taxon>Bacillariophyceae</taxon>
        <taxon>Bacillariophycidae</taxon>
        <taxon>Bacillariales</taxon>
        <taxon>Bacillariaceae</taxon>
        <taxon>Cylindrotheca</taxon>
    </lineage>
</organism>
<reference evidence="4" key="1">
    <citation type="submission" date="2023-08" db="EMBL/GenBank/DDBJ databases">
        <authorList>
            <person name="Audoor S."/>
            <person name="Bilcke G."/>
        </authorList>
    </citation>
    <scope>NUCLEOTIDE SEQUENCE</scope>
</reference>
<feature type="region of interest" description="Disordered" evidence="1">
    <location>
        <begin position="379"/>
        <end position="412"/>
    </location>
</feature>
<evidence type="ECO:0000259" key="2">
    <source>
        <dbReference type="Pfam" id="PF13716"/>
    </source>
</evidence>
<dbReference type="AlphaFoldDB" id="A0AAD2JJK3"/>
<sequence length="515" mass="59057">MTFHEPFSNPQESESETNCLTCINPIRKPRAMNRWSLAPRDHETREKQDLDREFAAKMNSLSLVDREIVLEELHGVKSAKRSTTSSFSSISANPRNSKKYHQSETTSSSESSAESMHPLIDAMQNLQKHLVDMKRGTAYERVEIENPAYVSNIDFRLMFLRANSFDVKATATQMIRHLDLKQSLFGKEKLTKDITLNDLDGDDRNFLEQGSLQVLPCDSAGREIFLCFKGLGAPKSLESELRVMFYIVMTMCETEEKQKKGGVKILYLVEDFKAKSNENFPKHGELFMATPMDWKGIHVCNDDYKQYLLLSTVMHLMPPKQSAKFRVHFGSHTECLYNLRSYGIGNGIIPINPKDNSPVFHHHKVWLNDRVIRDNEKEMKRLGKKSQPAEVASLAHDRASPDTQAKSLSDSSMTDAIVEIQPRPQDMLFGKEYKFHPGNARLHAIVVQHELEYDDIEGKKDKIAFVGRIVHDIQATGTRFLIFDEATKQWKLVPIKEARNKISKAIRNRRRTRES</sequence>
<evidence type="ECO:0000313" key="4">
    <source>
        <dbReference type="EMBL" id="CAJ1956511.1"/>
    </source>
</evidence>
<dbReference type="Pfam" id="PF13716">
    <property type="entry name" value="CRAL_TRIO_2"/>
    <property type="match status" value="1"/>
</dbReference>
<feature type="domain" description="DUF6824" evidence="3">
    <location>
        <begin position="427"/>
        <end position="508"/>
    </location>
</feature>
<feature type="compositionally biased region" description="Polar residues" evidence="1">
    <location>
        <begin position="401"/>
        <end position="412"/>
    </location>
</feature>
<feature type="domain" description="CRAL-TRIO" evidence="2">
    <location>
        <begin position="231"/>
        <end position="336"/>
    </location>
</feature>
<feature type="compositionally biased region" description="Low complexity" evidence="1">
    <location>
        <begin position="81"/>
        <end position="92"/>
    </location>
</feature>
<feature type="compositionally biased region" description="Low complexity" evidence="1">
    <location>
        <begin position="103"/>
        <end position="115"/>
    </location>
</feature>
<evidence type="ECO:0000256" key="1">
    <source>
        <dbReference type="SAM" id="MobiDB-lite"/>
    </source>
</evidence>
<dbReference type="Gene3D" id="3.40.525.10">
    <property type="entry name" value="CRAL-TRIO lipid binding domain"/>
    <property type="match status" value="1"/>
</dbReference>
<evidence type="ECO:0000259" key="3">
    <source>
        <dbReference type="Pfam" id="PF20710"/>
    </source>
</evidence>
<evidence type="ECO:0000313" key="5">
    <source>
        <dbReference type="Proteomes" id="UP001295423"/>
    </source>
</evidence>
<dbReference type="EMBL" id="CAKOGP040001914">
    <property type="protein sequence ID" value="CAJ1956511.1"/>
    <property type="molecule type" value="Genomic_DNA"/>
</dbReference>